<comment type="caution">
    <text evidence="1">The sequence shown here is derived from an EMBL/GenBank/DDBJ whole genome shotgun (WGS) entry which is preliminary data.</text>
</comment>
<name>A0A935MV33_9RHOO</name>
<protein>
    <submittedName>
        <fullName evidence="1">Uncharacterized protein</fullName>
    </submittedName>
</protein>
<accession>A0A935MV33</accession>
<dbReference type="AlphaFoldDB" id="A0A935MV33"/>
<reference evidence="1 2" key="1">
    <citation type="submission" date="2020-10" db="EMBL/GenBank/DDBJ databases">
        <title>Connecting structure to function with the recovery of over 1000 high-quality activated sludge metagenome-assembled genomes encoding full-length rRNA genes using long-read sequencing.</title>
        <authorList>
            <person name="Singleton C.M."/>
            <person name="Petriglieri F."/>
            <person name="Kristensen J.M."/>
            <person name="Kirkegaard R.H."/>
            <person name="Michaelsen T.Y."/>
            <person name="Andersen M.H."/>
            <person name="Karst S.M."/>
            <person name="Dueholm M.S."/>
            <person name="Nielsen P.H."/>
            <person name="Albertsen M."/>
        </authorList>
    </citation>
    <scope>NUCLEOTIDE SEQUENCE [LARGE SCALE GENOMIC DNA]</scope>
    <source>
        <strain evidence="1">EsbW_18-Q3-R4-48_BATAC.463</strain>
    </source>
</reference>
<proteinExistence type="predicted"/>
<gene>
    <name evidence="1" type="ORF">IPJ38_21465</name>
</gene>
<sequence>MQVLIVAAHVRSEFTNDLGGVLFVAKLDALIAERDQAIAQSVSDWLPLLTRMDQHGLAETRCQVVIEAFCERGVPQGIANFLRQHRYKVLLQVQRNMVRIVPPGKSNNNAVIDSLLWSIQPKTRAQDRKRLSRMLPVMPQLLSKGMERIKVSEEVRVNFLIPASLQTALAWDRTGAIRKCPSLGVPAIDPGLFAWCPSPHSLKRVSCIPADCI</sequence>
<dbReference type="Proteomes" id="UP000739411">
    <property type="component" value="Unassembled WGS sequence"/>
</dbReference>
<evidence type="ECO:0000313" key="1">
    <source>
        <dbReference type="EMBL" id="MBK7417274.1"/>
    </source>
</evidence>
<organism evidence="1 2">
    <name type="scientific">Candidatus Dechloromonas phosphorivorans</name>
    <dbReference type="NCBI Taxonomy" id="2899244"/>
    <lineage>
        <taxon>Bacteria</taxon>
        <taxon>Pseudomonadati</taxon>
        <taxon>Pseudomonadota</taxon>
        <taxon>Betaproteobacteria</taxon>
        <taxon>Rhodocyclales</taxon>
        <taxon>Azonexaceae</taxon>
        <taxon>Dechloromonas</taxon>
    </lineage>
</organism>
<dbReference type="EMBL" id="JADJMS010000051">
    <property type="protein sequence ID" value="MBK7417274.1"/>
    <property type="molecule type" value="Genomic_DNA"/>
</dbReference>
<evidence type="ECO:0000313" key="2">
    <source>
        <dbReference type="Proteomes" id="UP000739411"/>
    </source>
</evidence>